<comment type="caution">
    <text evidence="2">The sequence shown here is derived from an EMBL/GenBank/DDBJ whole genome shotgun (WGS) entry which is preliminary data.</text>
</comment>
<dbReference type="InterPro" id="IPR052789">
    <property type="entry name" value="SSUH2_homolog"/>
</dbReference>
<feature type="compositionally biased region" description="Low complexity" evidence="1">
    <location>
        <begin position="18"/>
        <end position="46"/>
    </location>
</feature>
<proteinExistence type="predicted"/>
<dbReference type="PANTHER" id="PTHR48465:SF1">
    <property type="entry name" value="PROTEIN SSUH2 HOMOLOG"/>
    <property type="match status" value="1"/>
</dbReference>
<reference evidence="2 3" key="1">
    <citation type="submission" date="2022-05" db="EMBL/GenBank/DDBJ databases">
        <authorList>
            <consortium name="Genoscope - CEA"/>
            <person name="William W."/>
        </authorList>
    </citation>
    <scope>NUCLEOTIDE SEQUENCE [LARGE SCALE GENOMIC DNA]</scope>
</reference>
<dbReference type="Proteomes" id="UP001159427">
    <property type="component" value="Unassembled WGS sequence"/>
</dbReference>
<sequence>MSQAPYPPGGYAYGPGQGYQQPGQPQVGFAPQQGYGPAPPQQQGYGSFNVAFEGRVDRPTYTGSDVPVQDVFDNQFAKAPVPSAPPADMFAQYSGYENTRFGSSFVPPPPPYVPPPSSEMPEQLFQQSTAVSDDQARDAMLQFVSEHCCYGKTPAQEMVIKDIVPSSAYHYSLASFCESRKTEWKYEPYRGQPIDSPVNGPAPLPWNIPVQPQQMFSDFQTKLEVPHTANIKPCHDCLAVGYKRCYKCCGRGRLRCSRCQGSGFVQEGMEQVQCNICFARGWKMCDVCNGHGRVKCWTCMGNAQLKTFIELTVKWENNVSHHVVGRTEQLPSELIVNSQGTEIFSQELPRVWPISTFFDQQVNMGSKRLVEEHSNKWPAKRILMQRHVLRAVPVSEVHYQWNDFASRFWVFGHDHKVYAPDYPQKCCCGCSIL</sequence>
<organism evidence="2 3">
    <name type="scientific">Porites evermanni</name>
    <dbReference type="NCBI Taxonomy" id="104178"/>
    <lineage>
        <taxon>Eukaryota</taxon>
        <taxon>Metazoa</taxon>
        <taxon>Cnidaria</taxon>
        <taxon>Anthozoa</taxon>
        <taxon>Hexacorallia</taxon>
        <taxon>Scleractinia</taxon>
        <taxon>Fungiina</taxon>
        <taxon>Poritidae</taxon>
        <taxon>Porites</taxon>
    </lineage>
</organism>
<protein>
    <recommendedName>
        <fullName evidence="4">Protein SSUH2 homolog</fullName>
    </recommendedName>
</protein>
<evidence type="ECO:0000313" key="3">
    <source>
        <dbReference type="Proteomes" id="UP001159427"/>
    </source>
</evidence>
<dbReference type="PANTHER" id="PTHR48465">
    <property type="entry name" value="PROTEIN SSUH2 HOMOLOG"/>
    <property type="match status" value="1"/>
</dbReference>
<dbReference type="EMBL" id="CALNXI010002709">
    <property type="protein sequence ID" value="CAH3190146.1"/>
    <property type="molecule type" value="Genomic_DNA"/>
</dbReference>
<accession>A0ABN8SGZ0</accession>
<evidence type="ECO:0000256" key="1">
    <source>
        <dbReference type="SAM" id="MobiDB-lite"/>
    </source>
</evidence>
<evidence type="ECO:0000313" key="2">
    <source>
        <dbReference type="EMBL" id="CAH3190146.1"/>
    </source>
</evidence>
<feature type="region of interest" description="Disordered" evidence="1">
    <location>
        <begin position="1"/>
        <end position="48"/>
    </location>
</feature>
<name>A0ABN8SGZ0_9CNID</name>
<keyword evidence="3" id="KW-1185">Reference proteome</keyword>
<evidence type="ECO:0008006" key="4">
    <source>
        <dbReference type="Google" id="ProtNLM"/>
    </source>
</evidence>
<gene>
    <name evidence="2" type="ORF">PEVE_00020162</name>
</gene>